<dbReference type="InterPro" id="IPR014743">
    <property type="entry name" value="Cl-channel_core"/>
</dbReference>
<dbReference type="GO" id="GO:0015108">
    <property type="term" value="F:chloride transmembrane transporter activity"/>
    <property type="evidence" value="ECO:0007669"/>
    <property type="project" value="InterPro"/>
</dbReference>
<evidence type="ECO:0000313" key="7">
    <source>
        <dbReference type="Proteomes" id="UP000095495"/>
    </source>
</evidence>
<protein>
    <submittedName>
        <fullName evidence="6">Chloride channel protein</fullName>
    </submittedName>
</protein>
<dbReference type="InterPro" id="IPR050368">
    <property type="entry name" value="ClC-type_chloride_channel"/>
</dbReference>
<comment type="subcellular location">
    <subcellularLocation>
        <location evidence="1">Membrane</location>
        <topology evidence="1">Multi-pass membrane protein</topology>
    </subcellularLocation>
</comment>
<dbReference type="Pfam" id="PF00654">
    <property type="entry name" value="Voltage_CLC"/>
    <property type="match status" value="1"/>
</dbReference>
<feature type="transmembrane region" description="Helical" evidence="5">
    <location>
        <begin position="184"/>
        <end position="204"/>
    </location>
</feature>
<dbReference type="AlphaFoldDB" id="A0A173SU66"/>
<reference evidence="6 7" key="1">
    <citation type="submission" date="2015-09" db="EMBL/GenBank/DDBJ databases">
        <authorList>
            <consortium name="Pathogen Informatics"/>
        </authorList>
    </citation>
    <scope>NUCLEOTIDE SEQUENCE [LARGE SCALE GENOMIC DNA]</scope>
    <source>
        <strain evidence="6 7">2789STDY5608863</strain>
    </source>
</reference>
<dbReference type="PANTHER" id="PTHR43427">
    <property type="entry name" value="CHLORIDE CHANNEL PROTEIN CLC-E"/>
    <property type="match status" value="1"/>
</dbReference>
<sequence>MNPSHDLQGLKKKAKETFLYVLSALLLGIAIGAIDAVFGRVLLFITDFRSAHVVVLLPFLPLAGLGIVWLYRHFNETAAKGMTLVMEAGQGKRESIPLALIPLVMAGTWITHLFGGSAGREGVAVQIGATLSHAFARRFHFPDNGRILLIAGMAAGFGGLFQTPFAAVFFAMEVVVSGSMAYSALLPAAIASFTASATSHALGLEKFSVLLSQTLSLTDTKTVTYLILFGILFGLTGRLFAVLLQKVKQFMGNVLENPYKRIGFVSIPLAVFLFLMWNGRYCGLGTNLIVQAFSGGELYMFDWILKLLFTVLTLSIGFQGGEVTPLFSIGASLGFMLGSLAGLPPMVCAALGYAAVFGSATNTLLAPVLIGMEVFGVENGLAFFAVCLVAFLVNGNRCIYTAQKRSFW</sequence>
<dbReference type="Proteomes" id="UP000095495">
    <property type="component" value="Unassembled WGS sequence"/>
</dbReference>
<evidence type="ECO:0000256" key="2">
    <source>
        <dbReference type="ARBA" id="ARBA00022692"/>
    </source>
</evidence>
<organism evidence="6 7">
    <name type="scientific">Roseburia faecis</name>
    <dbReference type="NCBI Taxonomy" id="301302"/>
    <lineage>
        <taxon>Bacteria</taxon>
        <taxon>Bacillati</taxon>
        <taxon>Bacillota</taxon>
        <taxon>Clostridia</taxon>
        <taxon>Lachnospirales</taxon>
        <taxon>Lachnospiraceae</taxon>
        <taxon>Roseburia</taxon>
    </lineage>
</organism>
<name>A0A173SU66_9FIRM</name>
<proteinExistence type="predicted"/>
<accession>A0A173SU66</accession>
<gene>
    <name evidence="6" type="ORF">ERS852420_01654</name>
</gene>
<evidence type="ECO:0000256" key="5">
    <source>
        <dbReference type="SAM" id="Phobius"/>
    </source>
</evidence>
<dbReference type="Gene3D" id="1.10.3080.10">
    <property type="entry name" value="Clc chloride channel"/>
    <property type="match status" value="1"/>
</dbReference>
<feature type="transmembrane region" description="Helical" evidence="5">
    <location>
        <begin position="225"/>
        <end position="247"/>
    </location>
</feature>
<evidence type="ECO:0000256" key="1">
    <source>
        <dbReference type="ARBA" id="ARBA00004141"/>
    </source>
</evidence>
<keyword evidence="2 5" id="KW-0812">Transmembrane</keyword>
<feature type="transmembrane region" description="Helical" evidence="5">
    <location>
        <begin position="18"/>
        <end position="45"/>
    </location>
</feature>
<dbReference type="PRINTS" id="PR00762">
    <property type="entry name" value="CLCHANNEL"/>
</dbReference>
<dbReference type="SUPFAM" id="SSF81340">
    <property type="entry name" value="Clc chloride channel"/>
    <property type="match status" value="1"/>
</dbReference>
<feature type="transmembrane region" description="Helical" evidence="5">
    <location>
        <begin position="298"/>
        <end position="318"/>
    </location>
</feature>
<keyword evidence="4 5" id="KW-0472">Membrane</keyword>
<dbReference type="RefSeq" id="WP_055262474.1">
    <property type="nucleotide sequence ID" value="NZ_CYXV01000006.1"/>
</dbReference>
<dbReference type="InterPro" id="IPR001807">
    <property type="entry name" value="ClC"/>
</dbReference>
<evidence type="ECO:0000256" key="4">
    <source>
        <dbReference type="ARBA" id="ARBA00023136"/>
    </source>
</evidence>
<dbReference type="EMBL" id="CYXV01000006">
    <property type="protein sequence ID" value="CUM93911.1"/>
    <property type="molecule type" value="Genomic_DNA"/>
</dbReference>
<dbReference type="GO" id="GO:0016020">
    <property type="term" value="C:membrane"/>
    <property type="evidence" value="ECO:0007669"/>
    <property type="project" value="UniProtKB-SubCell"/>
</dbReference>
<feature type="transmembrane region" description="Helical" evidence="5">
    <location>
        <begin position="147"/>
        <end position="172"/>
    </location>
</feature>
<dbReference type="PANTHER" id="PTHR43427:SF12">
    <property type="entry name" value="CHLORIDE TRANSPORTER"/>
    <property type="match status" value="1"/>
</dbReference>
<evidence type="ECO:0000256" key="3">
    <source>
        <dbReference type="ARBA" id="ARBA00022989"/>
    </source>
</evidence>
<feature type="transmembrane region" description="Helical" evidence="5">
    <location>
        <begin position="51"/>
        <end position="71"/>
    </location>
</feature>
<feature type="transmembrane region" description="Helical" evidence="5">
    <location>
        <begin position="259"/>
        <end position="277"/>
    </location>
</feature>
<evidence type="ECO:0000313" key="6">
    <source>
        <dbReference type="EMBL" id="CUM93911.1"/>
    </source>
</evidence>
<keyword evidence="3 5" id="KW-1133">Transmembrane helix</keyword>